<dbReference type="EMBL" id="JAEOAQ010000002">
    <property type="protein sequence ID" value="KAG5420145.1"/>
    <property type="molecule type" value="Genomic_DNA"/>
</dbReference>
<name>A0A8H7ZE32_9ASCO</name>
<keyword evidence="4" id="KW-0805">Transcription regulation</keyword>
<evidence type="ECO:0000256" key="2">
    <source>
        <dbReference type="ARBA" id="ARBA00022723"/>
    </source>
</evidence>
<dbReference type="SMART" id="SM00066">
    <property type="entry name" value="GAL4"/>
    <property type="match status" value="1"/>
</dbReference>
<dbReference type="GeneID" id="93650654"/>
<feature type="compositionally biased region" description="Low complexity" evidence="8">
    <location>
        <begin position="127"/>
        <end position="137"/>
    </location>
</feature>
<feature type="compositionally biased region" description="Pro residues" evidence="8">
    <location>
        <begin position="183"/>
        <end position="198"/>
    </location>
</feature>
<dbReference type="OrthoDB" id="5418899at2759"/>
<feature type="compositionally biased region" description="Low complexity" evidence="8">
    <location>
        <begin position="18"/>
        <end position="33"/>
    </location>
</feature>
<gene>
    <name evidence="10" type="ORF">I9W82_002025</name>
</gene>
<dbReference type="RefSeq" id="XP_067549261.1">
    <property type="nucleotide sequence ID" value="XM_067690836.1"/>
</dbReference>
<feature type="compositionally biased region" description="Polar residues" evidence="8">
    <location>
        <begin position="34"/>
        <end position="44"/>
    </location>
</feature>
<accession>A0A8H7ZE32</accession>
<keyword evidence="2" id="KW-0479">Metal-binding</keyword>
<evidence type="ECO:0000256" key="3">
    <source>
        <dbReference type="ARBA" id="ARBA00022833"/>
    </source>
</evidence>
<dbReference type="GO" id="GO:0003677">
    <property type="term" value="F:DNA binding"/>
    <property type="evidence" value="ECO:0007669"/>
    <property type="project" value="UniProtKB-KW"/>
</dbReference>
<comment type="caution">
    <text evidence="10">The sequence shown here is derived from an EMBL/GenBank/DDBJ whole genome shotgun (WGS) entry which is preliminary data.</text>
</comment>
<dbReference type="CDD" id="cd00067">
    <property type="entry name" value="GAL4"/>
    <property type="match status" value="1"/>
</dbReference>
<feature type="compositionally biased region" description="Pro residues" evidence="8">
    <location>
        <begin position="138"/>
        <end position="168"/>
    </location>
</feature>
<evidence type="ECO:0000313" key="10">
    <source>
        <dbReference type="EMBL" id="KAG5420145.1"/>
    </source>
</evidence>
<protein>
    <submittedName>
        <fullName evidence="10">CZF1</fullName>
    </submittedName>
</protein>
<dbReference type="FunFam" id="4.10.240.10:FF:000085">
    <property type="entry name" value="Zinc cluster transcription factor CZF1"/>
    <property type="match status" value="1"/>
</dbReference>
<evidence type="ECO:0000256" key="1">
    <source>
        <dbReference type="ARBA" id="ARBA00004123"/>
    </source>
</evidence>
<keyword evidence="6" id="KW-0804">Transcription</keyword>
<feature type="compositionally biased region" description="Basic and acidic residues" evidence="8">
    <location>
        <begin position="203"/>
        <end position="212"/>
    </location>
</feature>
<sequence length="358" mass="39952">MSTASIGTKRRQRRQPKQEQQQQEQLQQQQQQQIHTQSSPSRYNETPRVAGGGFPYPAANVNGGAGTQSYSHLQERKASAASYVPTSGNPSDAERTQQPQQYHGQQPPVYHQYPPQPTYLSQDIFHPNQQQQQQQQQPQPPRPGPVGPPGPQPYPGQDPSYQPGPGPNAGPQRQGQPPQQWGPYPPNPNQQFYPPQPPLSQVNDDKATGEKKKPGRKPRAKKDTTLQQSPYNPQASGNNVAPPPPIPHHAANSIPLPYQQSPPNPATATAPSRAQGPKQVTRRSRLGCLTCRQRKKRCCETRPKCTECSRLGLNCVWPKPGTEHKNKPKDQKEDENTIEHEIYGRIKVLRGIVEYRSQ</sequence>
<dbReference type="Gene3D" id="4.10.240.10">
    <property type="entry name" value="Zn(2)-C6 fungal-type DNA-binding domain"/>
    <property type="match status" value="1"/>
</dbReference>
<proteinExistence type="predicted"/>
<comment type="subcellular location">
    <subcellularLocation>
        <location evidence="1">Nucleus</location>
    </subcellularLocation>
</comment>
<keyword evidence="5" id="KW-0238">DNA-binding</keyword>
<keyword evidence="7" id="KW-0539">Nucleus</keyword>
<dbReference type="Proteomes" id="UP000669133">
    <property type="component" value="Unassembled WGS sequence"/>
</dbReference>
<evidence type="ECO:0000256" key="8">
    <source>
        <dbReference type="SAM" id="MobiDB-lite"/>
    </source>
</evidence>
<organism evidence="10 11">
    <name type="scientific">Candida metapsilosis</name>
    <dbReference type="NCBI Taxonomy" id="273372"/>
    <lineage>
        <taxon>Eukaryota</taxon>
        <taxon>Fungi</taxon>
        <taxon>Dikarya</taxon>
        <taxon>Ascomycota</taxon>
        <taxon>Saccharomycotina</taxon>
        <taxon>Pichiomycetes</taxon>
        <taxon>Debaryomycetaceae</taxon>
        <taxon>Candida/Lodderomyces clade</taxon>
        <taxon>Candida</taxon>
    </lineage>
</organism>
<evidence type="ECO:0000256" key="7">
    <source>
        <dbReference type="ARBA" id="ARBA00023242"/>
    </source>
</evidence>
<dbReference type="InterPro" id="IPR036864">
    <property type="entry name" value="Zn2-C6_fun-type_DNA-bd_sf"/>
</dbReference>
<dbReference type="Pfam" id="PF00172">
    <property type="entry name" value="Zn_clus"/>
    <property type="match status" value="1"/>
</dbReference>
<feature type="compositionally biased region" description="Low complexity" evidence="8">
    <location>
        <begin position="169"/>
        <end position="182"/>
    </location>
</feature>
<dbReference type="GO" id="GO:0000981">
    <property type="term" value="F:DNA-binding transcription factor activity, RNA polymerase II-specific"/>
    <property type="evidence" value="ECO:0007669"/>
    <property type="project" value="InterPro"/>
</dbReference>
<reference evidence="10 11" key="1">
    <citation type="submission" date="2020-12" db="EMBL/GenBank/DDBJ databases">
        <title>Effect of drift, selection, and recombination on the evolution of hybrid genomes in Candida yeast pathogens.</title>
        <authorList>
            <person name="Mixao V."/>
            <person name="Ksiezopolska E."/>
            <person name="Saus E."/>
            <person name="Boekhout T."/>
            <person name="Gacser A."/>
            <person name="Gabaldon T."/>
        </authorList>
    </citation>
    <scope>NUCLEOTIDE SEQUENCE [LARGE SCALE GENOMIC DNA]</scope>
    <source>
        <strain evidence="10 11">BP57</strain>
    </source>
</reference>
<dbReference type="PROSITE" id="PS50048">
    <property type="entry name" value="ZN2_CY6_FUNGAL_2"/>
    <property type="match status" value="1"/>
</dbReference>
<dbReference type="GO" id="GO:0008270">
    <property type="term" value="F:zinc ion binding"/>
    <property type="evidence" value="ECO:0007669"/>
    <property type="project" value="InterPro"/>
</dbReference>
<feature type="compositionally biased region" description="Polar residues" evidence="8">
    <location>
        <begin position="225"/>
        <end position="237"/>
    </location>
</feature>
<feature type="compositionally biased region" description="Low complexity" evidence="8">
    <location>
        <begin position="97"/>
        <end position="113"/>
    </location>
</feature>
<evidence type="ECO:0000313" key="11">
    <source>
        <dbReference type="Proteomes" id="UP000669133"/>
    </source>
</evidence>
<keyword evidence="11" id="KW-1185">Reference proteome</keyword>
<dbReference type="InterPro" id="IPR001138">
    <property type="entry name" value="Zn2Cys6_DnaBD"/>
</dbReference>
<dbReference type="GO" id="GO:0005634">
    <property type="term" value="C:nucleus"/>
    <property type="evidence" value="ECO:0007669"/>
    <property type="project" value="UniProtKB-SubCell"/>
</dbReference>
<evidence type="ECO:0000256" key="4">
    <source>
        <dbReference type="ARBA" id="ARBA00023015"/>
    </source>
</evidence>
<feature type="region of interest" description="Disordered" evidence="8">
    <location>
        <begin position="1"/>
        <end position="281"/>
    </location>
</feature>
<dbReference type="PROSITE" id="PS00463">
    <property type="entry name" value="ZN2_CY6_FUNGAL_1"/>
    <property type="match status" value="1"/>
</dbReference>
<keyword evidence="3" id="KW-0862">Zinc</keyword>
<evidence type="ECO:0000256" key="5">
    <source>
        <dbReference type="ARBA" id="ARBA00023125"/>
    </source>
</evidence>
<evidence type="ECO:0000259" key="9">
    <source>
        <dbReference type="PROSITE" id="PS50048"/>
    </source>
</evidence>
<evidence type="ECO:0000256" key="6">
    <source>
        <dbReference type="ARBA" id="ARBA00023163"/>
    </source>
</evidence>
<feature type="domain" description="Zn(2)-C6 fungal-type" evidence="9">
    <location>
        <begin position="287"/>
        <end position="317"/>
    </location>
</feature>
<dbReference type="AlphaFoldDB" id="A0A8H7ZE32"/>
<dbReference type="SUPFAM" id="SSF57701">
    <property type="entry name" value="Zn2/Cys6 DNA-binding domain"/>
    <property type="match status" value="1"/>
</dbReference>